<dbReference type="EMBL" id="JALBCA010000003">
    <property type="protein sequence ID" value="KAI2393126.1"/>
    <property type="molecule type" value="Genomic_DNA"/>
</dbReference>
<proteinExistence type="predicted"/>
<evidence type="ECO:0000313" key="1">
    <source>
        <dbReference type="EMBL" id="KAI2393126.1"/>
    </source>
</evidence>
<name>A0ACB8V4Z2_9EURO</name>
<protein>
    <submittedName>
        <fullName evidence="1">Uncharacterized protein</fullName>
    </submittedName>
</protein>
<reference evidence="1" key="1">
    <citation type="journal article" date="2022" name="bioRxiv">
        <title>Population genetic analysis of Ophidiomyces ophidiicola, the causative agent of snake fungal disease, indicates recent introductions to the USA.</title>
        <authorList>
            <person name="Ladner J.T."/>
            <person name="Palmer J.M."/>
            <person name="Ettinger C.L."/>
            <person name="Stajich J.E."/>
            <person name="Farrell T.M."/>
            <person name="Glorioso B.M."/>
            <person name="Lawson B."/>
            <person name="Price S.J."/>
            <person name="Stengle A.G."/>
            <person name="Grear D.A."/>
            <person name="Lorch J.M."/>
        </authorList>
    </citation>
    <scope>NUCLEOTIDE SEQUENCE</scope>
    <source>
        <strain evidence="1">NWHC 24266-5</strain>
    </source>
</reference>
<comment type="caution">
    <text evidence="1">The sequence shown here is derived from an EMBL/GenBank/DDBJ whole genome shotgun (WGS) entry which is preliminary data.</text>
</comment>
<gene>
    <name evidence="1" type="ORF">LOY88_000184</name>
</gene>
<sequence length="350" mass="40038">MANKPLRRESKQKPVATQNSAKKTDDFDVPAPFTQAPSSLTDFLEGLSPSDVYLFHIDRHPIPEKQKIFLLPLILNLSILCLVAYRIYVGVYTYPNILAAMLGRDSPATINPKKASWSLISSTLASRTLTFLFDYLLIALFLPWPARFISGPVKWRRTIGFQQAEIVVRKSRVWSESLVHAWIRDDDATMKDRIIPAITPMRLQKTGYLLIDADWDLDFGAMLYAEENIKADLLRYEDFETCVVVHGGPSKGWLIWRVEDNSCNSDPSMELSESERDKIVKFKNKLTSMGKEDLFFRWIEIIQYESTRPGGFTPERQQNAMLETKALFEQHGVDFEEFWADVGGMEGVSI</sequence>
<organism evidence="1">
    <name type="scientific">Ophidiomyces ophidiicola</name>
    <dbReference type="NCBI Taxonomy" id="1387563"/>
    <lineage>
        <taxon>Eukaryota</taxon>
        <taxon>Fungi</taxon>
        <taxon>Dikarya</taxon>
        <taxon>Ascomycota</taxon>
        <taxon>Pezizomycotina</taxon>
        <taxon>Eurotiomycetes</taxon>
        <taxon>Eurotiomycetidae</taxon>
        <taxon>Onygenales</taxon>
        <taxon>Onygenaceae</taxon>
        <taxon>Ophidiomyces</taxon>
    </lineage>
</organism>
<accession>A0ACB8V4Z2</accession>